<name>A0AA94EIR1_9PSED</name>
<evidence type="ECO:0008006" key="3">
    <source>
        <dbReference type="Google" id="ProtNLM"/>
    </source>
</evidence>
<gene>
    <name evidence="1" type="ORF">A9HBioS_5635</name>
</gene>
<comment type="caution">
    <text evidence="1">The sequence shown here is derived from an EMBL/GenBank/DDBJ whole genome shotgun (WGS) entry which is preliminary data.</text>
</comment>
<proteinExistence type="predicted"/>
<dbReference type="AlphaFoldDB" id="A0AA94EIR1"/>
<evidence type="ECO:0000313" key="1">
    <source>
        <dbReference type="EMBL" id="RVD74457.1"/>
    </source>
</evidence>
<sequence>MAQDYRSTASDLERRAVESAHFQLSTSGRPLLIESRRRAYLNAMQVVNWLPRTELPFAAPSRPELLDMPEPEPEIAVLPVVQAEAAVQPAARPVERPKIEVPRPTLASTRNGAKPLEEVEEAPVVAKPAPVPPPRFALQLLRAGACLLLVELPTGEAFQSRDPAYLLLKDMLRAAGLPDAPQIVGEPVRWPWLNRGTMDQGPEAARDFVQGFLSVQMEAAPCACLWLIGLPAVRFAGEADAEAFNSELQIEGLGLAWAIPGLELLMEEPQRKAAVWQAMRRLMARWKESNE</sequence>
<evidence type="ECO:0000313" key="2">
    <source>
        <dbReference type="Proteomes" id="UP000288002"/>
    </source>
</evidence>
<reference evidence="1 2" key="1">
    <citation type="submission" date="2016-10" db="EMBL/GenBank/DDBJ databases">
        <title>Search of new enzymes for the oxidation of sulfur compounds.</title>
        <authorList>
            <person name="Novo A."/>
            <person name="Moreira I.S."/>
            <person name="Castro P.M."/>
        </authorList>
    </citation>
    <scope>NUCLEOTIDE SEQUENCE [LARGE SCALE GENOMIC DNA]</scope>
    <source>
        <strain evidence="1 2">A9</strain>
    </source>
</reference>
<organism evidence="1 2">
    <name type="scientific">Pseudomonas koreensis</name>
    <dbReference type="NCBI Taxonomy" id="198620"/>
    <lineage>
        <taxon>Bacteria</taxon>
        <taxon>Pseudomonadati</taxon>
        <taxon>Pseudomonadota</taxon>
        <taxon>Gammaproteobacteria</taxon>
        <taxon>Pseudomonadales</taxon>
        <taxon>Pseudomonadaceae</taxon>
        <taxon>Pseudomonas</taxon>
    </lineage>
</organism>
<accession>A0AA94EIR1</accession>
<dbReference type="EMBL" id="MKWS01000034">
    <property type="protein sequence ID" value="RVD74457.1"/>
    <property type="molecule type" value="Genomic_DNA"/>
</dbReference>
<dbReference type="Proteomes" id="UP000288002">
    <property type="component" value="Unassembled WGS sequence"/>
</dbReference>
<protein>
    <recommendedName>
        <fullName evidence="3">Energy transducer TonB</fullName>
    </recommendedName>
</protein>